<dbReference type="InterPro" id="IPR051038">
    <property type="entry name" value="RMT2/GAMT_Mtase"/>
</dbReference>
<dbReference type="GO" id="GO:0032259">
    <property type="term" value="P:methylation"/>
    <property type="evidence" value="ECO:0007669"/>
    <property type="project" value="UniProtKB-KW"/>
</dbReference>
<dbReference type="PROSITE" id="PS50297">
    <property type="entry name" value="ANK_REP_REGION"/>
    <property type="match status" value="1"/>
</dbReference>
<evidence type="ECO:0000256" key="3">
    <source>
        <dbReference type="ARBA" id="ARBA00022691"/>
    </source>
</evidence>
<dbReference type="InParanoid" id="W4JTG7"/>
<dbReference type="PROSITE" id="PS51559">
    <property type="entry name" value="SAM_RMT2"/>
    <property type="match status" value="1"/>
</dbReference>
<evidence type="ECO:0000256" key="2">
    <source>
        <dbReference type="ARBA" id="ARBA00022679"/>
    </source>
</evidence>
<dbReference type="STRING" id="747525.W4JTG7"/>
<dbReference type="HOGENOM" id="CLU_033831_1_0_1"/>
<keyword evidence="2" id="KW-0808">Transferase</keyword>
<dbReference type="Pfam" id="PF12796">
    <property type="entry name" value="Ank_2"/>
    <property type="match status" value="1"/>
</dbReference>
<dbReference type="eggNOG" id="KOG1709">
    <property type="taxonomic scope" value="Eukaryota"/>
</dbReference>
<dbReference type="RefSeq" id="XP_009551311.1">
    <property type="nucleotide sequence ID" value="XM_009553016.1"/>
</dbReference>
<feature type="repeat" description="ANK" evidence="4">
    <location>
        <begin position="56"/>
        <end position="88"/>
    </location>
</feature>
<dbReference type="SUPFAM" id="SSF48403">
    <property type="entry name" value="Ankyrin repeat"/>
    <property type="match status" value="1"/>
</dbReference>
<dbReference type="EMBL" id="KI925464">
    <property type="protein sequence ID" value="ETW76395.1"/>
    <property type="molecule type" value="Genomic_DNA"/>
</dbReference>
<dbReference type="OrthoDB" id="19014at2759"/>
<sequence length="392" mass="43666">MSPDDDLPTNNAENSDVDELIVLGQALIDAILERKSSTHIQFLIDAGAPLWFQDDDGWSPLHAAANVEDDGLIRLLLQEGAVWNAADNLGNTAGDIALSLNNDACYRLIRDAGIRSELLLQLLSSRGPSLGGDDALVLKTEDATAFGSTDAFLHSRLRYTKDAQGQEICLLAAGDEEVGVMMGWEREIMRETVRQMCAGHRKLPEGLRVLNVGFGLGIVDSFFQSLPTAPSLHVIIEPHPDVLQHMRDTGWYEKKGVKILEGKWQDFVESESGVLLDAGGFDAVYTDTFSEDYDDLYRFFQHLPRLLAGPDARFSFFNGLGATNALFYDVYVHLSEIHLEEVGLEVRWDELDVAAAKGEDRWGKTREYFGLRLYRLPIGHMRPRASVQDDKK</sequence>
<dbReference type="Proteomes" id="UP000030671">
    <property type="component" value="Unassembled WGS sequence"/>
</dbReference>
<dbReference type="PANTHER" id="PTHR32379:SF1">
    <property type="entry name" value="GUANIDINOACETATE N-METHYLTRANSFERASE"/>
    <property type="match status" value="1"/>
</dbReference>
<evidence type="ECO:0000313" key="7">
    <source>
        <dbReference type="Proteomes" id="UP000030671"/>
    </source>
</evidence>
<protein>
    <recommendedName>
        <fullName evidence="5">RMT2 domain-containing protein</fullName>
    </recommendedName>
</protein>
<proteinExistence type="predicted"/>
<feature type="domain" description="RMT2" evidence="5">
    <location>
        <begin position="143"/>
        <end position="392"/>
    </location>
</feature>
<dbReference type="KEGG" id="hir:HETIRDRAFT_389401"/>
<evidence type="ECO:0000313" key="6">
    <source>
        <dbReference type="EMBL" id="ETW76395.1"/>
    </source>
</evidence>
<dbReference type="PANTHER" id="PTHR32379">
    <property type="entry name" value="GUANIDINOACETATE N-METHYLTRANSFERASE"/>
    <property type="match status" value="1"/>
</dbReference>
<dbReference type="GO" id="GO:0005634">
    <property type="term" value="C:nucleus"/>
    <property type="evidence" value="ECO:0007669"/>
    <property type="project" value="TreeGrafter"/>
</dbReference>
<dbReference type="SUPFAM" id="SSF53335">
    <property type="entry name" value="S-adenosyl-L-methionine-dependent methyltransferases"/>
    <property type="match status" value="1"/>
</dbReference>
<dbReference type="Gene3D" id="1.25.40.20">
    <property type="entry name" value="Ankyrin repeat-containing domain"/>
    <property type="match status" value="1"/>
</dbReference>
<name>W4JTG7_HETIT</name>
<evidence type="ECO:0000259" key="5">
    <source>
        <dbReference type="PROSITE" id="PS51559"/>
    </source>
</evidence>
<dbReference type="GO" id="GO:0019702">
    <property type="term" value="F:protein arginine N5-methyltransferase activity"/>
    <property type="evidence" value="ECO:0007669"/>
    <property type="project" value="TreeGrafter"/>
</dbReference>
<keyword evidence="7" id="KW-1185">Reference proteome</keyword>
<dbReference type="GeneID" id="20672409"/>
<keyword evidence="3" id="KW-0949">S-adenosyl-L-methionine</keyword>
<evidence type="ECO:0000256" key="4">
    <source>
        <dbReference type="PROSITE-ProRule" id="PRU00023"/>
    </source>
</evidence>
<dbReference type="InterPro" id="IPR036770">
    <property type="entry name" value="Ankyrin_rpt-contain_sf"/>
</dbReference>
<organism evidence="6 7">
    <name type="scientific">Heterobasidion irregulare (strain TC 32-1)</name>
    <dbReference type="NCBI Taxonomy" id="747525"/>
    <lineage>
        <taxon>Eukaryota</taxon>
        <taxon>Fungi</taxon>
        <taxon>Dikarya</taxon>
        <taxon>Basidiomycota</taxon>
        <taxon>Agaricomycotina</taxon>
        <taxon>Agaricomycetes</taxon>
        <taxon>Russulales</taxon>
        <taxon>Bondarzewiaceae</taxon>
        <taxon>Heterobasidion</taxon>
        <taxon>Heterobasidion annosum species complex</taxon>
    </lineage>
</organism>
<gene>
    <name evidence="6" type="ORF">HETIRDRAFT_389401</name>
</gene>
<dbReference type="InterPro" id="IPR029063">
    <property type="entry name" value="SAM-dependent_MTases_sf"/>
</dbReference>
<evidence type="ECO:0000256" key="1">
    <source>
        <dbReference type="ARBA" id="ARBA00022603"/>
    </source>
</evidence>
<reference evidence="6 7" key="1">
    <citation type="journal article" date="2012" name="New Phytol.">
        <title>Insight into trade-off between wood decay and parasitism from the genome of a fungal forest pathogen.</title>
        <authorList>
            <person name="Olson A."/>
            <person name="Aerts A."/>
            <person name="Asiegbu F."/>
            <person name="Belbahri L."/>
            <person name="Bouzid O."/>
            <person name="Broberg A."/>
            <person name="Canback B."/>
            <person name="Coutinho P.M."/>
            <person name="Cullen D."/>
            <person name="Dalman K."/>
            <person name="Deflorio G."/>
            <person name="van Diepen L.T."/>
            <person name="Dunand C."/>
            <person name="Duplessis S."/>
            <person name="Durling M."/>
            <person name="Gonthier P."/>
            <person name="Grimwood J."/>
            <person name="Fossdal C.G."/>
            <person name="Hansson D."/>
            <person name="Henrissat B."/>
            <person name="Hietala A."/>
            <person name="Himmelstrand K."/>
            <person name="Hoffmeister D."/>
            <person name="Hogberg N."/>
            <person name="James T.Y."/>
            <person name="Karlsson M."/>
            <person name="Kohler A."/>
            <person name="Kues U."/>
            <person name="Lee Y.H."/>
            <person name="Lin Y.C."/>
            <person name="Lind M."/>
            <person name="Lindquist E."/>
            <person name="Lombard V."/>
            <person name="Lucas S."/>
            <person name="Lunden K."/>
            <person name="Morin E."/>
            <person name="Murat C."/>
            <person name="Park J."/>
            <person name="Raffaello T."/>
            <person name="Rouze P."/>
            <person name="Salamov A."/>
            <person name="Schmutz J."/>
            <person name="Solheim H."/>
            <person name="Stahlberg J."/>
            <person name="Velez H."/>
            <person name="de Vries R.P."/>
            <person name="Wiebenga A."/>
            <person name="Woodward S."/>
            <person name="Yakovlev I."/>
            <person name="Garbelotto M."/>
            <person name="Martin F."/>
            <person name="Grigoriev I.V."/>
            <person name="Stenlid J."/>
        </authorList>
    </citation>
    <scope>NUCLEOTIDE SEQUENCE [LARGE SCALE GENOMIC DNA]</scope>
    <source>
        <strain evidence="6 7">TC 32-1</strain>
    </source>
</reference>
<dbReference type="FunCoup" id="W4JTG7">
    <property type="interactions" value="326"/>
</dbReference>
<accession>W4JTG7</accession>
<dbReference type="InterPro" id="IPR002110">
    <property type="entry name" value="Ankyrin_rpt"/>
</dbReference>
<dbReference type="Gene3D" id="3.40.50.150">
    <property type="entry name" value="Vaccinia Virus protein VP39"/>
    <property type="match status" value="1"/>
</dbReference>
<dbReference type="AlphaFoldDB" id="W4JTG7"/>
<keyword evidence="1" id="KW-0489">Methyltransferase</keyword>
<keyword evidence="4" id="KW-0040">ANK repeat</keyword>
<dbReference type="GO" id="GO:0005737">
    <property type="term" value="C:cytoplasm"/>
    <property type="evidence" value="ECO:0007669"/>
    <property type="project" value="TreeGrafter"/>
</dbReference>
<dbReference type="PROSITE" id="PS50088">
    <property type="entry name" value="ANK_REPEAT"/>
    <property type="match status" value="1"/>
</dbReference>
<dbReference type="InterPro" id="IPR026480">
    <property type="entry name" value="RMT2_dom"/>
</dbReference>